<dbReference type="InterPro" id="IPR003173">
    <property type="entry name" value="PC4_C"/>
</dbReference>
<feature type="compositionally biased region" description="Basic and acidic residues" evidence="7">
    <location>
        <begin position="52"/>
        <end position="74"/>
    </location>
</feature>
<evidence type="ECO:0000313" key="10">
    <source>
        <dbReference type="Proteomes" id="UP000053201"/>
    </source>
</evidence>
<dbReference type="Pfam" id="PF02229">
    <property type="entry name" value="PC4"/>
    <property type="match status" value="1"/>
</dbReference>
<dbReference type="GO" id="GO:0060261">
    <property type="term" value="P:positive regulation of transcription initiation by RNA polymerase II"/>
    <property type="evidence" value="ECO:0007669"/>
    <property type="project" value="InterPro"/>
</dbReference>
<evidence type="ECO:0000256" key="3">
    <source>
        <dbReference type="ARBA" id="ARBA00023015"/>
    </source>
</evidence>
<dbReference type="RefSeq" id="XP_016612619.1">
    <property type="nucleotide sequence ID" value="XM_016748629.1"/>
</dbReference>
<dbReference type="Proteomes" id="UP000053201">
    <property type="component" value="Unassembled WGS sequence"/>
</dbReference>
<keyword evidence="5" id="KW-0804">Transcription</keyword>
<evidence type="ECO:0000313" key="9">
    <source>
        <dbReference type="EMBL" id="KND04580.1"/>
    </source>
</evidence>
<dbReference type="STRING" id="645134.A0A0L0HUM5"/>
<sequence length="143" mass="15709">MKRKTKSAKYVEDSEEDVFDAYDDEDLDGGDSAEEVAPKKKVKAAAQQGATKVKDPTKQSKEGENDSKTGKDGEYVLPLDGKKKLTVQKFKNLTLIGIREFYTDKNDGKEKPGKKGIAISPAAWTTLKSHIADIDEAISKLES</sequence>
<keyword evidence="10" id="KW-1185">Reference proteome</keyword>
<dbReference type="Gene3D" id="2.30.31.10">
    <property type="entry name" value="Transcriptional Coactivator Pc4, Chain A"/>
    <property type="match status" value="1"/>
</dbReference>
<dbReference type="VEuPathDB" id="FungiDB:SPPG_00300"/>
<dbReference type="OMA" id="VTINEFR"/>
<evidence type="ECO:0000256" key="1">
    <source>
        <dbReference type="ARBA" id="ARBA00004123"/>
    </source>
</evidence>
<dbReference type="OrthoDB" id="2505440at2759"/>
<feature type="region of interest" description="Disordered" evidence="7">
    <location>
        <begin position="1"/>
        <end position="75"/>
    </location>
</feature>
<comment type="subcellular location">
    <subcellularLocation>
        <location evidence="1">Nucleus</location>
    </subcellularLocation>
</comment>
<dbReference type="SUPFAM" id="SSF54447">
    <property type="entry name" value="ssDNA-binding transcriptional regulator domain"/>
    <property type="match status" value="1"/>
</dbReference>
<evidence type="ECO:0000256" key="4">
    <source>
        <dbReference type="ARBA" id="ARBA00023125"/>
    </source>
</evidence>
<dbReference type="PANTHER" id="PTHR13215">
    <property type="entry name" value="RNA POLYMERASE II TRANSCRIPTIONAL COACTIVATOR"/>
    <property type="match status" value="1"/>
</dbReference>
<dbReference type="InterPro" id="IPR045125">
    <property type="entry name" value="Sub1/Tcp4-like"/>
</dbReference>
<evidence type="ECO:0000256" key="6">
    <source>
        <dbReference type="ARBA" id="ARBA00023242"/>
    </source>
</evidence>
<feature type="compositionally biased region" description="Acidic residues" evidence="7">
    <location>
        <begin position="13"/>
        <end position="34"/>
    </location>
</feature>
<keyword evidence="4" id="KW-0238">DNA-binding</keyword>
<dbReference type="EMBL" id="KQ257450">
    <property type="protein sequence ID" value="KND04580.1"/>
    <property type="molecule type" value="Genomic_DNA"/>
</dbReference>
<dbReference type="GeneID" id="27684036"/>
<proteinExistence type="inferred from homology"/>
<dbReference type="AlphaFoldDB" id="A0A0L0HUM5"/>
<dbReference type="GO" id="GO:0005634">
    <property type="term" value="C:nucleus"/>
    <property type="evidence" value="ECO:0007669"/>
    <property type="project" value="UniProtKB-SubCell"/>
</dbReference>
<name>A0A0L0HUM5_SPIPD</name>
<gene>
    <name evidence="9" type="ORF">SPPG_00300</name>
</gene>
<comment type="similarity">
    <text evidence="2">Belongs to the transcriptional coactivator PC4 family.</text>
</comment>
<accession>A0A0L0HUM5</accession>
<dbReference type="eggNOG" id="KOG2712">
    <property type="taxonomic scope" value="Eukaryota"/>
</dbReference>
<evidence type="ECO:0000256" key="2">
    <source>
        <dbReference type="ARBA" id="ARBA00009001"/>
    </source>
</evidence>
<keyword evidence="3" id="KW-0805">Transcription regulation</keyword>
<reference evidence="9 10" key="1">
    <citation type="submission" date="2009-08" db="EMBL/GenBank/DDBJ databases">
        <title>The Genome Sequence of Spizellomyces punctatus strain DAOM BR117.</title>
        <authorList>
            <consortium name="The Broad Institute Genome Sequencing Platform"/>
            <person name="Russ C."/>
            <person name="Cuomo C."/>
            <person name="Shea T."/>
            <person name="Young S.K."/>
            <person name="Zeng Q."/>
            <person name="Koehrsen M."/>
            <person name="Haas B."/>
            <person name="Borodovsky M."/>
            <person name="Guigo R."/>
            <person name="Alvarado L."/>
            <person name="Berlin A."/>
            <person name="Bochicchio J."/>
            <person name="Borenstein D."/>
            <person name="Chapman S."/>
            <person name="Chen Z."/>
            <person name="Engels R."/>
            <person name="Freedman E."/>
            <person name="Gellesch M."/>
            <person name="Goldberg J."/>
            <person name="Griggs A."/>
            <person name="Gujja S."/>
            <person name="Heiman D."/>
            <person name="Hepburn T."/>
            <person name="Howarth C."/>
            <person name="Jen D."/>
            <person name="Larson L."/>
            <person name="Lewis B."/>
            <person name="Mehta T."/>
            <person name="Park D."/>
            <person name="Pearson M."/>
            <person name="Roberts A."/>
            <person name="Saif S."/>
            <person name="Shenoy N."/>
            <person name="Sisk P."/>
            <person name="Stolte C."/>
            <person name="Sykes S."/>
            <person name="Thomson T."/>
            <person name="Walk T."/>
            <person name="White J."/>
            <person name="Yandava C."/>
            <person name="Burger G."/>
            <person name="Gray M.W."/>
            <person name="Holland P.W.H."/>
            <person name="King N."/>
            <person name="Lang F.B.F."/>
            <person name="Roger A.J."/>
            <person name="Ruiz-Trillo I."/>
            <person name="Lander E."/>
            <person name="Nusbaum C."/>
        </authorList>
    </citation>
    <scope>NUCLEOTIDE SEQUENCE [LARGE SCALE GENOMIC DNA]</scope>
    <source>
        <strain evidence="9 10">DAOM BR117</strain>
    </source>
</reference>
<dbReference type="GO" id="GO:0003713">
    <property type="term" value="F:transcription coactivator activity"/>
    <property type="evidence" value="ECO:0007669"/>
    <property type="project" value="InterPro"/>
</dbReference>
<dbReference type="FunCoup" id="A0A0L0HUM5">
    <property type="interactions" value="173"/>
</dbReference>
<evidence type="ECO:0000256" key="7">
    <source>
        <dbReference type="SAM" id="MobiDB-lite"/>
    </source>
</evidence>
<dbReference type="GO" id="GO:0003677">
    <property type="term" value="F:DNA binding"/>
    <property type="evidence" value="ECO:0007669"/>
    <property type="project" value="UniProtKB-KW"/>
</dbReference>
<feature type="domain" description="Transcriptional coactivator p15 (PC4) C-terminal" evidence="8">
    <location>
        <begin position="78"/>
        <end position="130"/>
    </location>
</feature>
<dbReference type="InterPro" id="IPR009044">
    <property type="entry name" value="ssDNA-bd_transcriptional_reg"/>
</dbReference>
<dbReference type="InParanoid" id="A0A0L0HUM5"/>
<keyword evidence="6" id="KW-0539">Nucleus</keyword>
<organism evidence="9 10">
    <name type="scientific">Spizellomyces punctatus (strain DAOM BR117)</name>
    <dbReference type="NCBI Taxonomy" id="645134"/>
    <lineage>
        <taxon>Eukaryota</taxon>
        <taxon>Fungi</taxon>
        <taxon>Fungi incertae sedis</taxon>
        <taxon>Chytridiomycota</taxon>
        <taxon>Chytridiomycota incertae sedis</taxon>
        <taxon>Chytridiomycetes</taxon>
        <taxon>Spizellomycetales</taxon>
        <taxon>Spizellomycetaceae</taxon>
        <taxon>Spizellomyces</taxon>
    </lineage>
</organism>
<protein>
    <recommendedName>
        <fullName evidence="8">Transcriptional coactivator p15 (PC4) C-terminal domain-containing protein</fullName>
    </recommendedName>
</protein>
<evidence type="ECO:0000256" key="5">
    <source>
        <dbReference type="ARBA" id="ARBA00023163"/>
    </source>
</evidence>
<evidence type="ECO:0000259" key="8">
    <source>
        <dbReference type="Pfam" id="PF02229"/>
    </source>
</evidence>